<reference evidence="11 12" key="1">
    <citation type="submission" date="2018-06" db="EMBL/GenBank/DDBJ databases">
        <title>Genomic Encyclopedia of Archaeal and Bacterial Type Strains, Phase II (KMG-II): from individual species to whole genera.</title>
        <authorList>
            <person name="Goeker M."/>
        </authorList>
    </citation>
    <scope>NUCLEOTIDE SEQUENCE [LARGE SCALE GENOMIC DNA]</scope>
    <source>
        <strain evidence="11 12">DSM 23522</strain>
    </source>
</reference>
<dbReference type="InterPro" id="IPR011050">
    <property type="entry name" value="Pectin_lyase_fold/virulence"/>
</dbReference>
<dbReference type="SMART" id="SM00710">
    <property type="entry name" value="PbH1"/>
    <property type="match status" value="10"/>
</dbReference>
<dbReference type="GO" id="GO:0030001">
    <property type="term" value="P:metal ion transport"/>
    <property type="evidence" value="ECO:0007669"/>
    <property type="project" value="TreeGrafter"/>
</dbReference>
<dbReference type="Pfam" id="PF17210">
    <property type="entry name" value="SdrD_B"/>
    <property type="match status" value="1"/>
</dbReference>
<dbReference type="SUPFAM" id="SSF117074">
    <property type="entry name" value="Hypothetical protein PA1324"/>
    <property type="match status" value="1"/>
</dbReference>
<feature type="domain" description="CUB" evidence="9">
    <location>
        <begin position="353"/>
        <end position="456"/>
    </location>
</feature>
<keyword evidence="5" id="KW-0106">Calcium</keyword>
<dbReference type="Pfam" id="PF03160">
    <property type="entry name" value="Calx-beta"/>
    <property type="match status" value="2"/>
</dbReference>
<dbReference type="SUPFAM" id="SSF141072">
    <property type="entry name" value="CalX-like"/>
    <property type="match status" value="2"/>
</dbReference>
<keyword evidence="4" id="KW-0677">Repeat</keyword>
<dbReference type="SMART" id="SM00042">
    <property type="entry name" value="CUB"/>
    <property type="match status" value="1"/>
</dbReference>
<dbReference type="CDD" id="cd00041">
    <property type="entry name" value="CUB"/>
    <property type="match status" value="1"/>
</dbReference>
<evidence type="ECO:0000256" key="4">
    <source>
        <dbReference type="ARBA" id="ARBA00022737"/>
    </source>
</evidence>
<evidence type="ECO:0000256" key="2">
    <source>
        <dbReference type="ARBA" id="ARBA00022525"/>
    </source>
</evidence>
<sequence>MTLILRMFLHVVANTVKQIIGPYTSLSSRGISTFCLLLFLFLSVSNSFGQTTITSQVSNDNDDAEERVSDGDMDRGSSDLELTSDGNTNQLVGIRFRNINVPQGVTIISANIQFTTDETDSEATSLVIRGQDANNPGNFGTGDYNISNRTLTTASVAWNNIPAWNSVGQAGPNQQTPNLSSIVQEIVDRGGWSSGNSMVFVITGTGQRTAESHDGSSSRAPVLTIVYSIAPAITIDDITVNEGDGTATFTATHSGANAAGAFTVNYATSDGSALAGSDYTTSTGTLSFNGTSGDTESFTVPITDDTTFENIEAFTIQFTSTSNGTVDISDTAEGTIVDDDAIIMTNGTTENTCSDTFLDPGGVGNYNSNQNIVYTICPDTANNYISLDFIGFDVPSGDVLYIYDGTTTGGTLIGQYDNNNIPDLIESTHSSGCLTFRFTSNGWNNGEGWQASVNCYPEGPKIVINDISFDEDVGNAVFTVTQTRARHGYSWLFGFIHVPFTVNFETVDGSALAGSDYTATSGTLTFNGQLGNVQTISVPIANDGVPENAEDFTIRFTGATASYGTINYSDTGTGTINTQILANDPLTLFQEFDGYFDYSATGGTLRTQNNGGNACAITTSSSNTLVSPIPATATVERAYLYWAHSSGVRDQDVTFEGQNVSANYLYQTTLSSNRNFYGYVSDVTDIVKGVANPSTNVFDFSDLTIDNSNTYCSSATVLGGWTLFVFYEDPSLPAVNINLYQGFDGLSNSGTSFTLDSFFAIAGSGAKASFLSWEGDSTLDGNSSGSSNPEELSITNQSGTTYVLTGDGGQTGNNAYNSTIYDNTVSPVYNTANSYGVDLDTYDISTYIQPSDTQVTANVDVGQDFVISAAVVIKVPSNLIGGRVFEDVNYPGGPGRDRISSGGLGVSGAIVELFDAAGNFVQRKTTDINGYYSFGGMADGDYLVKAVNSTVRSNRGGLNCSSCYPVQTFRKYRGPSSLIDVTDEVGGANPAAQQDVALGVINNAQSVSTVSVSGDGVVGIDFGFNFNTIVNTNEFGQGSLEQFIVNSNNLNETGLDIEANSIFDPAAGEDTSIFMIPPTSDALGRTADANFASGYFDINITDAYQLSIITGTNTIIDGRTQTAYSGDSNSGTIGDGGTTVGISATALPNYELPEIQVRGDSKELFRLEGNSATLRNLAIYTDDKSAIQVNSGTAFLYENVLGVNALGAKSGNLEYAVETKDGATTIARNYLSGSDVAAVHLDGGTSTVMEYNHFYSNGANETCSDNILIEGGSGITIRYNLINEAAGIGIEGDDYAAGLMITENTITNNGVNNNTCGGGVFDDSGIRLKAADATVYRNVIHGNQGEGIVVAEDVSGILISQNSMYNNGQRAPSLGIDLDASKKNGDGVTLNDSGDGDNGPNNLLNFPIIEAAYATGTNLIVEGWARPGAIIELFLTDINEGSATAGDNQLGMTTDYGEGQIYLATVVEGSGSDTRSGTSSYIDLDGNTDNTNRFKFKIPLLPGVMKGDFLTATATISNSTSEFSPQSIIKGYTVITNRRITYRVKKN</sequence>
<evidence type="ECO:0000256" key="6">
    <source>
        <dbReference type="ARBA" id="ARBA00023065"/>
    </source>
</evidence>
<evidence type="ECO:0000259" key="10">
    <source>
        <dbReference type="SMART" id="SM00237"/>
    </source>
</evidence>
<dbReference type="GO" id="GO:0005576">
    <property type="term" value="C:extracellular region"/>
    <property type="evidence" value="ECO:0007669"/>
    <property type="project" value="UniProtKB-SubCell"/>
</dbReference>
<dbReference type="Gene3D" id="2.60.120.290">
    <property type="entry name" value="Spermadhesin, CUB domain"/>
    <property type="match status" value="1"/>
</dbReference>
<evidence type="ECO:0000259" key="9">
    <source>
        <dbReference type="SMART" id="SM00042"/>
    </source>
</evidence>
<evidence type="ECO:0000313" key="12">
    <source>
        <dbReference type="Proteomes" id="UP000249696"/>
    </source>
</evidence>
<dbReference type="SUPFAM" id="SSF51126">
    <property type="entry name" value="Pectin lyase-like"/>
    <property type="match status" value="1"/>
</dbReference>
<dbReference type="InterPro" id="IPR006626">
    <property type="entry name" value="PbH1"/>
</dbReference>
<dbReference type="Pfam" id="PF00431">
    <property type="entry name" value="CUB"/>
    <property type="match status" value="1"/>
</dbReference>
<keyword evidence="3" id="KW-0732">Signal</keyword>
<dbReference type="Gene3D" id="2.60.40.2030">
    <property type="match status" value="2"/>
</dbReference>
<dbReference type="InterPro" id="IPR033764">
    <property type="entry name" value="Sdr_B"/>
</dbReference>
<dbReference type="SUPFAM" id="SSF49854">
    <property type="entry name" value="Spermadhesin, CUB domain"/>
    <property type="match status" value="1"/>
</dbReference>
<comment type="caution">
    <text evidence="11">The sequence shown here is derived from an EMBL/GenBank/DDBJ whole genome shotgun (WGS) entry which is preliminary data.</text>
</comment>
<feature type="compositionally biased region" description="Basic and acidic residues" evidence="8">
    <location>
        <begin position="66"/>
        <end position="78"/>
    </location>
</feature>
<dbReference type="GO" id="GO:0016020">
    <property type="term" value="C:membrane"/>
    <property type="evidence" value="ECO:0007669"/>
    <property type="project" value="InterPro"/>
</dbReference>
<comment type="subcellular location">
    <subcellularLocation>
        <location evidence="1">Secreted</location>
    </subcellularLocation>
</comment>
<evidence type="ECO:0000256" key="5">
    <source>
        <dbReference type="ARBA" id="ARBA00022837"/>
    </source>
</evidence>
<dbReference type="Pfam" id="PF13229">
    <property type="entry name" value="Beta_helix"/>
    <property type="match status" value="1"/>
</dbReference>
<dbReference type="InterPro" id="IPR039448">
    <property type="entry name" value="Beta_helix"/>
</dbReference>
<keyword evidence="6" id="KW-0406">Ion transport</keyword>
<dbReference type="SMART" id="SM00237">
    <property type="entry name" value="Calx_beta"/>
    <property type="match status" value="2"/>
</dbReference>
<name>A0A327QNR1_9FLAO</name>
<dbReference type="InterPro" id="IPR038081">
    <property type="entry name" value="CalX-like_sf"/>
</dbReference>
<evidence type="ECO:0000256" key="8">
    <source>
        <dbReference type="SAM" id="MobiDB-lite"/>
    </source>
</evidence>
<dbReference type="InterPro" id="IPR003644">
    <property type="entry name" value="Calx_beta"/>
</dbReference>
<dbReference type="Proteomes" id="UP000249696">
    <property type="component" value="Unassembled WGS sequence"/>
</dbReference>
<dbReference type="Gene3D" id="2.60.40.10">
    <property type="entry name" value="Immunoglobulins"/>
    <property type="match status" value="1"/>
</dbReference>
<accession>A0A327QNR1</accession>
<gene>
    <name evidence="11" type="ORF">LV92_04151</name>
</gene>
<dbReference type="InterPro" id="IPR000859">
    <property type="entry name" value="CUB_dom"/>
</dbReference>
<evidence type="ECO:0000313" key="11">
    <source>
        <dbReference type="EMBL" id="RAJ06219.1"/>
    </source>
</evidence>
<keyword evidence="6" id="KW-0813">Transport</keyword>
<proteinExistence type="predicted"/>
<dbReference type="EMBL" id="QLLN01000010">
    <property type="protein sequence ID" value="RAJ06219.1"/>
    <property type="molecule type" value="Genomic_DNA"/>
</dbReference>
<keyword evidence="12" id="KW-1185">Reference proteome</keyword>
<dbReference type="InterPro" id="IPR013783">
    <property type="entry name" value="Ig-like_fold"/>
</dbReference>
<dbReference type="PANTHER" id="PTHR11878:SF65">
    <property type="entry name" value="NA_CA-EXCHANGE PROTEIN, ISOFORM G"/>
    <property type="match status" value="1"/>
</dbReference>
<evidence type="ECO:0000256" key="7">
    <source>
        <dbReference type="ARBA" id="ARBA00023157"/>
    </source>
</evidence>
<dbReference type="InterPro" id="IPR051171">
    <property type="entry name" value="CaCA"/>
</dbReference>
<dbReference type="PANTHER" id="PTHR11878">
    <property type="entry name" value="SODIUM/CALCIUM EXCHANGER"/>
    <property type="match status" value="1"/>
</dbReference>
<evidence type="ECO:0000256" key="3">
    <source>
        <dbReference type="ARBA" id="ARBA00022729"/>
    </source>
</evidence>
<protein>
    <submittedName>
        <fullName evidence="11">CUB-like protein</fullName>
    </submittedName>
</protein>
<feature type="domain" description="Calx-beta" evidence="10">
    <location>
        <begin position="451"/>
        <end position="557"/>
    </location>
</feature>
<dbReference type="InterPro" id="IPR035914">
    <property type="entry name" value="Sperma_CUB_dom_sf"/>
</dbReference>
<organism evidence="11 12">
    <name type="scientific">Arenibacter echinorum</name>
    <dbReference type="NCBI Taxonomy" id="440515"/>
    <lineage>
        <taxon>Bacteria</taxon>
        <taxon>Pseudomonadati</taxon>
        <taxon>Bacteroidota</taxon>
        <taxon>Flavobacteriia</taxon>
        <taxon>Flavobacteriales</taxon>
        <taxon>Flavobacteriaceae</taxon>
        <taxon>Arenibacter</taxon>
    </lineage>
</organism>
<keyword evidence="7" id="KW-1015">Disulfide bond</keyword>
<feature type="domain" description="Calx-beta" evidence="10">
    <location>
        <begin position="222"/>
        <end position="319"/>
    </location>
</feature>
<keyword evidence="2" id="KW-0964">Secreted</keyword>
<feature type="region of interest" description="Disordered" evidence="8">
    <location>
        <begin position="53"/>
        <end position="84"/>
    </location>
</feature>
<evidence type="ECO:0000256" key="1">
    <source>
        <dbReference type="ARBA" id="ARBA00004613"/>
    </source>
</evidence>
<dbReference type="GO" id="GO:0007154">
    <property type="term" value="P:cell communication"/>
    <property type="evidence" value="ECO:0007669"/>
    <property type="project" value="InterPro"/>
</dbReference>